<evidence type="ECO:0000256" key="4">
    <source>
        <dbReference type="ARBA" id="ARBA00023136"/>
    </source>
</evidence>
<dbReference type="InterPro" id="IPR032710">
    <property type="entry name" value="NTF2-like_dom_sf"/>
</dbReference>
<feature type="domain" description="Bacterial virulence protein VirB8" evidence="5">
    <location>
        <begin position="21"/>
        <end position="233"/>
    </location>
</feature>
<evidence type="ECO:0000256" key="3">
    <source>
        <dbReference type="ARBA" id="ARBA00022989"/>
    </source>
</evidence>
<comment type="subcellular location">
    <subcellularLocation>
        <location evidence="1">Membrane</location>
        <topology evidence="1">Single-pass membrane protein</topology>
    </subcellularLocation>
</comment>
<dbReference type="EMBL" id="KP324830">
    <property type="protein sequence ID" value="AJQ17263.1"/>
    <property type="molecule type" value="Genomic_DNA"/>
</dbReference>
<keyword evidence="3" id="KW-1133">Transmembrane helix</keyword>
<dbReference type="CDD" id="cd16425">
    <property type="entry name" value="TrbF"/>
    <property type="match status" value="1"/>
</dbReference>
<sequence>MKLFNGKKTPQPDSPNPYLNARRSWNIHMGHVQQFGALGIFIGVAGLLIGLAAVGGITYIGSQSKIVPMVYEQDKAGNYVSLTRADRLPPAKIDDYRTAVWNFIDHIRTVTPDGELQRKSVLRTYAFLFPDDPATTKANEYLNGSKERNPFTRAKTEMVSSELISVLQQTPDTWQVDWIETTRNRDGTLKNPPVRMRALVNVYQNTNLNAKINENNDVMNPHRIFIKDFNWSKQL</sequence>
<organism evidence="6">
    <name type="scientific">Escherichia coli</name>
    <dbReference type="NCBI Taxonomy" id="562"/>
    <lineage>
        <taxon>Bacteria</taxon>
        <taxon>Pseudomonadati</taxon>
        <taxon>Pseudomonadota</taxon>
        <taxon>Gammaproteobacteria</taxon>
        <taxon>Enterobacterales</taxon>
        <taxon>Enterobacteriaceae</taxon>
        <taxon>Escherichia</taxon>
    </lineage>
</organism>
<evidence type="ECO:0000256" key="1">
    <source>
        <dbReference type="ARBA" id="ARBA00004167"/>
    </source>
</evidence>
<dbReference type="GO" id="GO:0016020">
    <property type="term" value="C:membrane"/>
    <property type="evidence" value="ECO:0007669"/>
    <property type="project" value="UniProtKB-SubCell"/>
</dbReference>
<dbReference type="SUPFAM" id="SSF54427">
    <property type="entry name" value="NTF2-like"/>
    <property type="match status" value="1"/>
</dbReference>
<proteinExistence type="predicted"/>
<evidence type="ECO:0000313" key="6">
    <source>
        <dbReference type="EMBL" id="AJQ17263.1"/>
    </source>
</evidence>
<reference evidence="6" key="1">
    <citation type="submission" date="2014-12" db="EMBL/GenBank/DDBJ databases">
        <title>Detection a broad host range IncP plasmid carrying cfr gene from extended-spectrum cephalosporin-resistant Escherichia coli.</title>
        <authorList>
            <person name="Liu X.-Q."/>
            <person name="Liu J.-H."/>
            <person name="Zeng Z.-l."/>
        </authorList>
    </citation>
    <scope>NUCLEOTIDE SEQUENCE</scope>
    <source>
        <strain evidence="6">FP671</strain>
        <plasmid evidence="6">pHNFP671</plasmid>
    </source>
</reference>
<evidence type="ECO:0000259" key="5">
    <source>
        <dbReference type="Pfam" id="PF04335"/>
    </source>
</evidence>
<dbReference type="InterPro" id="IPR035658">
    <property type="entry name" value="TrbF"/>
</dbReference>
<evidence type="ECO:0000256" key="2">
    <source>
        <dbReference type="ARBA" id="ARBA00022692"/>
    </source>
</evidence>
<geneLocation type="plasmid" evidence="6">
    <name>pHNFP671</name>
</geneLocation>
<keyword evidence="4" id="KW-0472">Membrane</keyword>
<dbReference type="Gene3D" id="3.10.450.230">
    <property type="entry name" value="VirB8 protein"/>
    <property type="match status" value="1"/>
</dbReference>
<name>A0A0C5PXG8_ECOLX</name>
<accession>A0A0C5PXG8</accession>
<dbReference type="PATRIC" id="fig|562.7267.peg.4830"/>
<protein>
    <submittedName>
        <fullName evidence="6">TrbF</fullName>
    </submittedName>
</protein>
<dbReference type="RefSeq" id="WP_048207665.1">
    <property type="nucleotide sequence ID" value="NZ_AP025207.1"/>
</dbReference>
<dbReference type="InterPro" id="IPR007430">
    <property type="entry name" value="VirB8"/>
</dbReference>
<keyword evidence="6" id="KW-0614">Plasmid</keyword>
<dbReference type="Pfam" id="PF04335">
    <property type="entry name" value="VirB8"/>
    <property type="match status" value="1"/>
</dbReference>
<dbReference type="AlphaFoldDB" id="A0A0C5PXG8"/>
<keyword evidence="2" id="KW-0812">Transmembrane</keyword>